<dbReference type="EMBL" id="JABSTR010000001">
    <property type="protein sequence ID" value="KAH9362368.1"/>
    <property type="molecule type" value="Genomic_DNA"/>
</dbReference>
<comment type="caution">
    <text evidence="1">The sequence shown here is derived from an EMBL/GenBank/DDBJ whole genome shotgun (WGS) entry which is preliminary data.</text>
</comment>
<dbReference type="OMA" id="YEICPLE"/>
<dbReference type="Proteomes" id="UP000821853">
    <property type="component" value="Chromosome 1"/>
</dbReference>
<keyword evidence="2" id="KW-1185">Reference proteome</keyword>
<organism evidence="1 2">
    <name type="scientific">Haemaphysalis longicornis</name>
    <name type="common">Bush tick</name>
    <dbReference type="NCBI Taxonomy" id="44386"/>
    <lineage>
        <taxon>Eukaryota</taxon>
        <taxon>Metazoa</taxon>
        <taxon>Ecdysozoa</taxon>
        <taxon>Arthropoda</taxon>
        <taxon>Chelicerata</taxon>
        <taxon>Arachnida</taxon>
        <taxon>Acari</taxon>
        <taxon>Parasitiformes</taxon>
        <taxon>Ixodida</taxon>
        <taxon>Ixodoidea</taxon>
        <taxon>Ixodidae</taxon>
        <taxon>Haemaphysalinae</taxon>
        <taxon>Haemaphysalis</taxon>
    </lineage>
</organism>
<reference evidence="1 2" key="1">
    <citation type="journal article" date="2020" name="Cell">
        <title>Large-Scale Comparative Analyses of Tick Genomes Elucidate Their Genetic Diversity and Vector Capacities.</title>
        <authorList>
            <consortium name="Tick Genome and Microbiome Consortium (TIGMIC)"/>
            <person name="Jia N."/>
            <person name="Wang J."/>
            <person name="Shi W."/>
            <person name="Du L."/>
            <person name="Sun Y."/>
            <person name="Zhan W."/>
            <person name="Jiang J.F."/>
            <person name="Wang Q."/>
            <person name="Zhang B."/>
            <person name="Ji P."/>
            <person name="Bell-Sakyi L."/>
            <person name="Cui X.M."/>
            <person name="Yuan T.T."/>
            <person name="Jiang B.G."/>
            <person name="Yang W.F."/>
            <person name="Lam T.T."/>
            <person name="Chang Q.C."/>
            <person name="Ding S.J."/>
            <person name="Wang X.J."/>
            <person name="Zhu J.G."/>
            <person name="Ruan X.D."/>
            <person name="Zhao L."/>
            <person name="Wei J.T."/>
            <person name="Ye R.Z."/>
            <person name="Que T.C."/>
            <person name="Du C.H."/>
            <person name="Zhou Y.H."/>
            <person name="Cheng J.X."/>
            <person name="Dai P.F."/>
            <person name="Guo W.B."/>
            <person name="Han X.H."/>
            <person name="Huang E.J."/>
            <person name="Li L.F."/>
            <person name="Wei W."/>
            <person name="Gao Y.C."/>
            <person name="Liu J.Z."/>
            <person name="Shao H.Z."/>
            <person name="Wang X."/>
            <person name="Wang C.C."/>
            <person name="Yang T.C."/>
            <person name="Huo Q.B."/>
            <person name="Li W."/>
            <person name="Chen H.Y."/>
            <person name="Chen S.E."/>
            <person name="Zhou L.G."/>
            <person name="Ni X.B."/>
            <person name="Tian J.H."/>
            <person name="Sheng Y."/>
            <person name="Liu T."/>
            <person name="Pan Y.S."/>
            <person name="Xia L.Y."/>
            <person name="Li J."/>
            <person name="Zhao F."/>
            <person name="Cao W.C."/>
        </authorList>
    </citation>
    <scope>NUCLEOTIDE SEQUENCE [LARGE SCALE GENOMIC DNA]</scope>
    <source>
        <strain evidence="1">HaeL-2018</strain>
    </source>
</reference>
<protein>
    <submittedName>
        <fullName evidence="1">Uncharacterized protein</fullName>
    </submittedName>
</protein>
<evidence type="ECO:0000313" key="1">
    <source>
        <dbReference type="EMBL" id="KAH9362368.1"/>
    </source>
</evidence>
<evidence type="ECO:0000313" key="2">
    <source>
        <dbReference type="Proteomes" id="UP000821853"/>
    </source>
</evidence>
<gene>
    <name evidence="1" type="ORF">HPB48_018020</name>
</gene>
<dbReference type="AlphaFoldDB" id="A0A9J6FIW2"/>
<accession>A0A9J6FIW2</accession>
<dbReference type="OrthoDB" id="6511648at2759"/>
<dbReference type="VEuPathDB" id="VectorBase:HLOH_047248"/>
<name>A0A9J6FIW2_HAELO</name>
<sequence>MPAHGLQERKHGRQPDARTVHQILLDLRGARYRAKIHSAETGSDFRGLFLCFTEKLCTNEESKAALEECSGIISAKILQNINVQSRVQLRNSCEYVTKYQDCMARRSYEICPLERTVTREWLQNATDGLFSKYFWVCEPQKISCTVEKLAEVIDSCEDHIHSYVIPYSANHTDKRSMKFACQGNKKYQDCIIYHSNSLCPEVVFDADLLNKVTKNMFTKYNWTCSENGKGGLIRLAHSPANTESYVAGTHCSFKAMSSGIEQCSSIISSQVIPLLDESNDEVLPAACRGLHDYRTCAYTGIMESCSPTTATIANSSAVNEYFNQVMARHSSVCSEDIEPECTEKALADKLRRCKGIITWVVLPNTENPDDDEQQQRACAALNMYQECVNEEIVSNCVSNQGQVLLLDAVKNYTYSVYEQYQWTCDHHPDCTKYNLLNDLNSCKGIITTKVIPNAGNISETSKLAEACRGTRLYQECVEKKMSAKCAEDSPGVPPS</sequence>
<proteinExistence type="predicted"/>